<evidence type="ECO:0008006" key="4">
    <source>
        <dbReference type="Google" id="ProtNLM"/>
    </source>
</evidence>
<dbReference type="AlphaFoldDB" id="A0A7X0HA04"/>
<proteinExistence type="predicted"/>
<feature type="chain" id="PRO_5030577992" description="Tetratricopeptide repeat-containing protein" evidence="1">
    <location>
        <begin position="28"/>
        <end position="906"/>
    </location>
</feature>
<sequence length="906" mass="99789">MKAWMTRRGAAMLCGLLLVLASPGAYAQAGPSLADPAVQKFLTYLESTGEFDGTASTVLKQIDTLRAAARDSKLSGQERLTQFNEARKLLRGLIDNPEMEKHPLRPVWRTELAEMLLVTHLQGFRRSAPGFVEFGVPTANQRKAFEQDVPIALAMLIQASQEFRDLEARLDRDTALREQIETSLLNSLVFDQYRDQKNAWFAANAAYFATLLGDEHSFFLGGNMTADKKRAEMRGVAMSMLRPFLDGDIGGDALQARAQSLAGRVLLSGGEADRAEAEYLAPAVANPAWNSDRLAASIARASAIEQQGKPDVAEVRLAELSKRSAVRERLDDRLLVADALHLLRLRKAEQAQDAERDALITQAYAAYFELLNDPALGNGASALRNLIYDRWASSIPAEADAQTIQSLPGAVRVAVADISRRRGLLWLQRGEEEAGRTSLQRAIDFAQTVDDRDAVGDEVWADGRYNLAYATYALNPKKLSSLLSAAEVSTSVAEQTPTLPVATDAIDLATRLLESLHRNYADQPGVTPAFERAMGVLYDSGHFDTTKPADDRLVYYAYAMFQSRGDYEQAAELYNQQLRTHPNYLQAQAQRVSALTQWYEQTREGSKRNRIESDLLDAARRVSAQARPVLADPAQSAKADGAARTLANAKLAEAQVLATRGDLDGALESIAGFESEFADRPGLAQLGLERRILLLVEADRLDQAQEAAGTMMGRYPDAAAGVINNVLNDMERQIEQLGDESPDSAKLAEAAAAMAKLLADWAQGQGYEARQMLPYRLVVLKSLRIANRPDEALAYLRDTNLEAEFGNNVDVLFEKARALVSKGDPASLREATPILNRIIGGLTEPYPDTYWRSWIARLEVNLKLGERVADVPRRVRQLEQTHPELGGEPFKSQLKELAIEAQRRGL</sequence>
<dbReference type="RefSeq" id="WP_184678077.1">
    <property type="nucleotide sequence ID" value="NZ_JACHGY010000001.1"/>
</dbReference>
<feature type="signal peptide" evidence="1">
    <location>
        <begin position="1"/>
        <end position="27"/>
    </location>
</feature>
<dbReference type="EMBL" id="JACHGY010000001">
    <property type="protein sequence ID" value="MBB6430570.1"/>
    <property type="molecule type" value="Genomic_DNA"/>
</dbReference>
<evidence type="ECO:0000313" key="3">
    <source>
        <dbReference type="Proteomes" id="UP000541810"/>
    </source>
</evidence>
<dbReference type="Proteomes" id="UP000541810">
    <property type="component" value="Unassembled WGS sequence"/>
</dbReference>
<evidence type="ECO:0000313" key="2">
    <source>
        <dbReference type="EMBL" id="MBB6430570.1"/>
    </source>
</evidence>
<evidence type="ECO:0000256" key="1">
    <source>
        <dbReference type="SAM" id="SignalP"/>
    </source>
</evidence>
<protein>
    <recommendedName>
        <fullName evidence="4">Tetratricopeptide repeat-containing protein</fullName>
    </recommendedName>
</protein>
<name>A0A7X0HA04_9BACT</name>
<comment type="caution">
    <text evidence="2">The sequence shown here is derived from an EMBL/GenBank/DDBJ whole genome shotgun (WGS) entry which is preliminary data.</text>
</comment>
<organism evidence="2 3">
    <name type="scientific">Algisphaera agarilytica</name>
    <dbReference type="NCBI Taxonomy" id="1385975"/>
    <lineage>
        <taxon>Bacteria</taxon>
        <taxon>Pseudomonadati</taxon>
        <taxon>Planctomycetota</taxon>
        <taxon>Phycisphaerae</taxon>
        <taxon>Phycisphaerales</taxon>
        <taxon>Phycisphaeraceae</taxon>
        <taxon>Algisphaera</taxon>
    </lineage>
</organism>
<gene>
    <name evidence="2" type="ORF">HNQ40_002376</name>
</gene>
<keyword evidence="1" id="KW-0732">Signal</keyword>
<reference evidence="2 3" key="1">
    <citation type="submission" date="2020-08" db="EMBL/GenBank/DDBJ databases">
        <title>Genomic Encyclopedia of Type Strains, Phase IV (KMG-IV): sequencing the most valuable type-strain genomes for metagenomic binning, comparative biology and taxonomic classification.</title>
        <authorList>
            <person name="Goeker M."/>
        </authorList>
    </citation>
    <scope>NUCLEOTIDE SEQUENCE [LARGE SCALE GENOMIC DNA]</scope>
    <source>
        <strain evidence="2 3">DSM 103725</strain>
    </source>
</reference>
<accession>A0A7X0HA04</accession>
<keyword evidence="3" id="KW-1185">Reference proteome</keyword>